<evidence type="ECO:0000256" key="1">
    <source>
        <dbReference type="ARBA" id="ARBA00004604"/>
    </source>
</evidence>
<evidence type="ECO:0000256" key="13">
    <source>
        <dbReference type="RuleBase" id="RU365074"/>
    </source>
</evidence>
<dbReference type="GO" id="GO:0005677">
    <property type="term" value="C:chromatin silencing complex"/>
    <property type="evidence" value="ECO:0007669"/>
    <property type="project" value="TreeGrafter"/>
</dbReference>
<protein>
    <recommendedName>
        <fullName evidence="3 13">Ribosomal RNA-processing protein 8</fullName>
        <ecNumber evidence="13">2.1.1.-</ecNumber>
    </recommendedName>
</protein>
<dbReference type="Gene3D" id="1.10.10.2150">
    <property type="entry name" value="Ribosomal RNA-processing protein 8, N-terminal domain"/>
    <property type="match status" value="1"/>
</dbReference>
<name>A0A833RW49_9HYME</name>
<evidence type="ECO:0000256" key="14">
    <source>
        <dbReference type="SAM" id="MobiDB-lite"/>
    </source>
</evidence>
<evidence type="ECO:0000256" key="8">
    <source>
        <dbReference type="ARBA" id="ARBA00022691"/>
    </source>
</evidence>
<organism evidence="15 16">
    <name type="scientific">Frieseomelitta varia</name>
    <dbReference type="NCBI Taxonomy" id="561572"/>
    <lineage>
        <taxon>Eukaryota</taxon>
        <taxon>Metazoa</taxon>
        <taxon>Ecdysozoa</taxon>
        <taxon>Arthropoda</taxon>
        <taxon>Hexapoda</taxon>
        <taxon>Insecta</taxon>
        <taxon>Pterygota</taxon>
        <taxon>Neoptera</taxon>
        <taxon>Endopterygota</taxon>
        <taxon>Hymenoptera</taxon>
        <taxon>Apocrita</taxon>
        <taxon>Aculeata</taxon>
        <taxon>Apoidea</taxon>
        <taxon>Anthophila</taxon>
        <taxon>Apidae</taxon>
        <taxon>Frieseomelitta</taxon>
    </lineage>
</organism>
<comment type="subcellular location">
    <subcellularLocation>
        <location evidence="1 13">Nucleus</location>
        <location evidence="1 13">Nucleolus</location>
    </subcellularLocation>
</comment>
<evidence type="ECO:0000256" key="4">
    <source>
        <dbReference type="ARBA" id="ARBA00022491"/>
    </source>
</evidence>
<dbReference type="PANTHER" id="PTHR12787:SF0">
    <property type="entry name" value="RIBOSOMAL RNA-PROCESSING PROTEIN 8"/>
    <property type="match status" value="1"/>
</dbReference>
<dbReference type="InterPro" id="IPR029063">
    <property type="entry name" value="SAM-dependent_MTases_sf"/>
</dbReference>
<dbReference type="InterPro" id="IPR042036">
    <property type="entry name" value="RRP8_N"/>
</dbReference>
<evidence type="ECO:0000256" key="9">
    <source>
        <dbReference type="ARBA" id="ARBA00022853"/>
    </source>
</evidence>
<keyword evidence="4" id="KW-0678">Repressor</keyword>
<keyword evidence="9" id="KW-0156">Chromatin regulator</keyword>
<keyword evidence="11" id="KW-0804">Transcription</keyword>
<feature type="compositionally biased region" description="Basic and acidic residues" evidence="14">
    <location>
        <begin position="146"/>
        <end position="157"/>
    </location>
</feature>
<evidence type="ECO:0000313" key="15">
    <source>
        <dbReference type="EMBL" id="KAF3423141.1"/>
    </source>
</evidence>
<dbReference type="SUPFAM" id="SSF53335">
    <property type="entry name" value="S-adenosyl-L-methionine-dependent methyltransferases"/>
    <property type="match status" value="1"/>
</dbReference>
<evidence type="ECO:0000313" key="16">
    <source>
        <dbReference type="Proteomes" id="UP000655588"/>
    </source>
</evidence>
<evidence type="ECO:0000256" key="3">
    <source>
        <dbReference type="ARBA" id="ARBA00020203"/>
    </source>
</evidence>
<keyword evidence="5 13" id="KW-0698">rRNA processing</keyword>
<sequence>MAKKLKKNATDAKKAGKNMTVKQKNNRQKKKSTEDDENKLKPAILKDQNLKSKSKSKKNKLTKTVKQIYKNDKKRVCTDFLNSDTIKVVNVKNKDKNKVKEVQSKKNQQFNNKKLKHQKQNKKNKISDQSKSTINDNKIAKKTKSKCIEPETKDKQKLNKKKNLNKVLEKKLKQRKSKFSTTSKKKNDDPQVTRSHNLDIKHLQKLLSNKQKEEKQKVNVKPQSLRQRMMTKLKASRFRYLNETLYNNESSESKKYFKDDPDAFKAYHEGYKQQVEQWPVNPLDNVIASIKKMPKQYIIADFGCGEARLATTVPHKVHSFDFVSLNKNVTACDIAHTPLLTNSVNVVVFCLSLMGTNLKDYIIEANRVLKKGGILKIAEVESRFERVDDFINTINGYGFKNIWKDLSHNLFYFLDFKKEGDISGKRNKLPSITLKPCLYKKR</sequence>
<comment type="similarity">
    <text evidence="2 13">Belongs to the methyltransferase superfamily. RRP8 family.</text>
</comment>
<dbReference type="OrthoDB" id="10258825at2759"/>
<keyword evidence="7 13" id="KW-0808">Transferase</keyword>
<dbReference type="GO" id="GO:0008168">
    <property type="term" value="F:methyltransferase activity"/>
    <property type="evidence" value="ECO:0007669"/>
    <property type="project" value="UniProtKB-KW"/>
</dbReference>
<evidence type="ECO:0000256" key="10">
    <source>
        <dbReference type="ARBA" id="ARBA00023015"/>
    </source>
</evidence>
<dbReference type="EMBL" id="WNWW01000586">
    <property type="protein sequence ID" value="KAF3423141.1"/>
    <property type="molecule type" value="Genomic_DNA"/>
</dbReference>
<dbReference type="PANTHER" id="PTHR12787">
    <property type="entry name" value="RIBOSOMAL RNA-PROCESSING PROTEIN 8"/>
    <property type="match status" value="1"/>
</dbReference>
<dbReference type="GO" id="GO:0042149">
    <property type="term" value="P:cellular response to glucose starvation"/>
    <property type="evidence" value="ECO:0007669"/>
    <property type="project" value="TreeGrafter"/>
</dbReference>
<dbReference type="Pfam" id="PF05148">
    <property type="entry name" value="Methyltransf_8"/>
    <property type="match status" value="1"/>
</dbReference>
<dbReference type="GO" id="GO:0033553">
    <property type="term" value="C:rDNA heterochromatin"/>
    <property type="evidence" value="ECO:0007669"/>
    <property type="project" value="TreeGrafter"/>
</dbReference>
<dbReference type="GO" id="GO:0032259">
    <property type="term" value="P:methylation"/>
    <property type="evidence" value="ECO:0007669"/>
    <property type="project" value="UniProtKB-KW"/>
</dbReference>
<keyword evidence="8 13" id="KW-0949">S-adenosyl-L-methionine</keyword>
<evidence type="ECO:0000256" key="11">
    <source>
        <dbReference type="ARBA" id="ARBA00023163"/>
    </source>
</evidence>
<evidence type="ECO:0000256" key="2">
    <source>
        <dbReference type="ARBA" id="ARBA00006301"/>
    </source>
</evidence>
<feature type="compositionally biased region" description="Polar residues" evidence="14">
    <location>
        <begin position="127"/>
        <end position="136"/>
    </location>
</feature>
<dbReference type="GO" id="GO:0000183">
    <property type="term" value="P:rDNA heterochromatin formation"/>
    <property type="evidence" value="ECO:0007669"/>
    <property type="project" value="TreeGrafter"/>
</dbReference>
<dbReference type="AlphaFoldDB" id="A0A833RW49"/>
<gene>
    <name evidence="15" type="ORF">E2986_00665</name>
</gene>
<keyword evidence="12 13" id="KW-0539">Nucleus</keyword>
<dbReference type="GO" id="GO:0006364">
    <property type="term" value="P:rRNA processing"/>
    <property type="evidence" value="ECO:0007669"/>
    <property type="project" value="UniProtKB-UniRule"/>
</dbReference>
<dbReference type="Proteomes" id="UP000655588">
    <property type="component" value="Unassembled WGS sequence"/>
</dbReference>
<dbReference type="InterPro" id="IPR007823">
    <property type="entry name" value="RRP8"/>
</dbReference>
<dbReference type="FunFam" id="1.10.10.2150:FF:000001">
    <property type="entry name" value="Ribosomal RNA-processing protein 8"/>
    <property type="match status" value="1"/>
</dbReference>
<feature type="compositionally biased region" description="Basic and acidic residues" evidence="14">
    <location>
        <begin position="185"/>
        <end position="199"/>
    </location>
</feature>
<reference evidence="15" key="1">
    <citation type="submission" date="2019-11" db="EMBL/GenBank/DDBJ databases">
        <title>The nuclear and mitochondrial genomes of Frieseomelitta varia - a highly eusocial stingless bee (Meliponini) with a permanently sterile worker caste.</title>
        <authorList>
            <person name="Freitas F.C.P."/>
            <person name="Lourenco A.P."/>
            <person name="Nunes F.M.F."/>
            <person name="Paschoal A.R."/>
            <person name="Abreu F.C.P."/>
            <person name="Barbin F.O."/>
            <person name="Bataglia L."/>
            <person name="Cardoso-Junior C.A.M."/>
            <person name="Cervoni M.S."/>
            <person name="Silva S.R."/>
            <person name="Dalarmi F."/>
            <person name="Del Lama M.A."/>
            <person name="Depintor T.S."/>
            <person name="Ferreira K.M."/>
            <person name="Goria P.S."/>
            <person name="Jaskot M.C."/>
            <person name="Lago D.C."/>
            <person name="Luna-Lucena D."/>
            <person name="Moda L.M."/>
            <person name="Nascimento L."/>
            <person name="Pedrino M."/>
            <person name="Rabico F.O."/>
            <person name="Sanches F.C."/>
            <person name="Santos D.E."/>
            <person name="Santos C.G."/>
            <person name="Vieira J."/>
            <person name="Lopes T.F."/>
            <person name="Barchuk A.R."/>
            <person name="Hartfelder K."/>
            <person name="Simoes Z.L.P."/>
            <person name="Bitondi M.M.G."/>
            <person name="Pinheiro D.G."/>
        </authorList>
    </citation>
    <scope>NUCLEOTIDE SEQUENCE</scope>
    <source>
        <strain evidence="15">USP_RPSP 00005682</strain>
        <tissue evidence="15">Whole individual</tissue>
    </source>
</reference>
<proteinExistence type="inferred from homology"/>
<keyword evidence="10" id="KW-0805">Transcription regulation</keyword>
<evidence type="ECO:0000256" key="7">
    <source>
        <dbReference type="ARBA" id="ARBA00022679"/>
    </source>
</evidence>
<keyword evidence="16" id="KW-1185">Reference proteome</keyword>
<comment type="caution">
    <text evidence="15">The sequence shown here is derived from an EMBL/GenBank/DDBJ whole genome shotgun (WGS) entry which is preliminary data.</text>
</comment>
<dbReference type="GO" id="GO:0046015">
    <property type="term" value="P:regulation of transcription by glucose"/>
    <property type="evidence" value="ECO:0007669"/>
    <property type="project" value="TreeGrafter"/>
</dbReference>
<feature type="region of interest" description="Disordered" evidence="14">
    <location>
        <begin position="1"/>
        <end position="68"/>
    </location>
</feature>
<feature type="compositionally biased region" description="Basic residues" evidence="14">
    <location>
        <begin position="113"/>
        <end position="124"/>
    </location>
</feature>
<feature type="region of interest" description="Disordered" evidence="14">
    <location>
        <begin position="92"/>
        <end position="199"/>
    </location>
</feature>
<evidence type="ECO:0000256" key="5">
    <source>
        <dbReference type="ARBA" id="ARBA00022552"/>
    </source>
</evidence>
<feature type="compositionally biased region" description="Basic residues" evidence="14">
    <location>
        <begin position="52"/>
        <end position="63"/>
    </location>
</feature>
<accession>A0A833RW49</accession>
<dbReference type="Gene3D" id="3.40.50.150">
    <property type="entry name" value="Vaccinia Virus protein VP39"/>
    <property type="match status" value="1"/>
</dbReference>
<feature type="compositionally biased region" description="Basic and acidic residues" evidence="14">
    <location>
        <begin position="92"/>
        <end position="104"/>
    </location>
</feature>
<evidence type="ECO:0000256" key="6">
    <source>
        <dbReference type="ARBA" id="ARBA00022603"/>
    </source>
</evidence>
<keyword evidence="6 13" id="KW-0489">Methyltransferase</keyword>
<comment type="function">
    <text evidence="13">Probable methyltransferase required to silence rDNA.</text>
</comment>
<dbReference type="EC" id="2.1.1.-" evidence="13"/>
<dbReference type="GO" id="GO:0005730">
    <property type="term" value="C:nucleolus"/>
    <property type="evidence" value="ECO:0007669"/>
    <property type="project" value="UniProtKB-SubCell"/>
</dbReference>
<dbReference type="FunFam" id="3.40.50.150:FF:000068">
    <property type="entry name" value="Ribosomal RNA-processing protein 8"/>
    <property type="match status" value="1"/>
</dbReference>
<evidence type="ECO:0000256" key="12">
    <source>
        <dbReference type="ARBA" id="ARBA00023242"/>
    </source>
</evidence>